<evidence type="ECO:0000313" key="2">
    <source>
        <dbReference type="Proteomes" id="UP000435304"/>
    </source>
</evidence>
<keyword evidence="2" id="KW-1185">Reference proteome</keyword>
<evidence type="ECO:0000313" key="1">
    <source>
        <dbReference type="EMBL" id="MVA74493.1"/>
    </source>
</evidence>
<organism evidence="1 2">
    <name type="scientific">Auraticoccus cholistanensis</name>
    <dbReference type="NCBI Taxonomy" id="2656650"/>
    <lineage>
        <taxon>Bacteria</taxon>
        <taxon>Bacillati</taxon>
        <taxon>Actinomycetota</taxon>
        <taxon>Actinomycetes</taxon>
        <taxon>Propionibacteriales</taxon>
        <taxon>Propionibacteriaceae</taxon>
        <taxon>Auraticoccus</taxon>
    </lineage>
</organism>
<dbReference type="Proteomes" id="UP000435304">
    <property type="component" value="Unassembled WGS sequence"/>
</dbReference>
<protein>
    <submittedName>
        <fullName evidence="1">Uncharacterized protein</fullName>
    </submittedName>
</protein>
<name>A0A6A9UP72_9ACTN</name>
<dbReference type="Pfam" id="PF19827">
    <property type="entry name" value="DUF6308"/>
    <property type="match status" value="1"/>
</dbReference>
<dbReference type="InterPro" id="IPR046275">
    <property type="entry name" value="DUF6308"/>
</dbReference>
<proteinExistence type="predicted"/>
<accession>A0A6A9UP72</accession>
<sequence>MPDQQLHLTPSLTPENRERDLRVLRTYFPSADGLGGYTGGRWDTFDPSGTRADQANEITSDDLVSLTLLSVNVSADIALQLLGPMRATLSALLQDLGPDRDLVDEPSLDGERFSPAWALERELRAVRGLGATKVSKLMARKRPRLIPVYDRVIKATLTGGTGVFWRPLHAALLADDGALHHRLIALRDDAGLPADVSALRVLDVLAWMDGQGYSERLLTATADEQPNASEVAAAEREAELDD</sequence>
<dbReference type="EMBL" id="WPCU01000001">
    <property type="protein sequence ID" value="MVA74493.1"/>
    <property type="molecule type" value="Genomic_DNA"/>
</dbReference>
<gene>
    <name evidence="1" type="ORF">GC722_00355</name>
</gene>
<dbReference type="AlphaFoldDB" id="A0A6A9UP72"/>
<reference evidence="1 2" key="1">
    <citation type="submission" date="2019-12" db="EMBL/GenBank/DDBJ databases">
        <title>Auraticoccus cholistani sp. nov., an actinomycete isolated from soil of Cholistan desert.</title>
        <authorList>
            <person name="Cheema M.T."/>
        </authorList>
    </citation>
    <scope>NUCLEOTIDE SEQUENCE [LARGE SCALE GENOMIC DNA]</scope>
    <source>
        <strain evidence="1 2">F435</strain>
    </source>
</reference>
<comment type="caution">
    <text evidence="1">The sequence shown here is derived from an EMBL/GenBank/DDBJ whole genome shotgun (WGS) entry which is preliminary data.</text>
</comment>
<dbReference type="RefSeq" id="WP_156606973.1">
    <property type="nucleotide sequence ID" value="NZ_WPCU01000001.1"/>
</dbReference>